<protein>
    <submittedName>
        <fullName evidence="1">Uncharacterized protein</fullName>
    </submittedName>
</protein>
<name>A0A2M7EAS4_9BACT</name>
<evidence type="ECO:0000313" key="2">
    <source>
        <dbReference type="Proteomes" id="UP000228886"/>
    </source>
</evidence>
<comment type="caution">
    <text evidence="1">The sequence shown here is derived from an EMBL/GenBank/DDBJ whole genome shotgun (WGS) entry which is preliminary data.</text>
</comment>
<gene>
    <name evidence="1" type="ORF">COS11_00290</name>
</gene>
<proteinExistence type="predicted"/>
<organism evidence="1 2">
    <name type="scientific">bacterium (Candidatus Ratteibacteria) CG01_land_8_20_14_3_00_40_19</name>
    <dbReference type="NCBI Taxonomy" id="2014290"/>
    <lineage>
        <taxon>Bacteria</taxon>
        <taxon>Candidatus Ratteibacteria</taxon>
    </lineage>
</organism>
<sequence length="64" mass="7015">MAENVGGRCVEIAEKEQFTCKKGKWSNLDGLKDKNNATLCLTNSQLPGIIHAREVGYAKMGEDC</sequence>
<dbReference type="EMBL" id="PETL01000018">
    <property type="protein sequence ID" value="PIV64801.1"/>
    <property type="molecule type" value="Genomic_DNA"/>
</dbReference>
<dbReference type="AlphaFoldDB" id="A0A2M7EAS4"/>
<accession>A0A2M7EAS4</accession>
<dbReference type="Proteomes" id="UP000228886">
    <property type="component" value="Unassembled WGS sequence"/>
</dbReference>
<evidence type="ECO:0000313" key="1">
    <source>
        <dbReference type="EMBL" id="PIV64801.1"/>
    </source>
</evidence>
<reference evidence="2" key="1">
    <citation type="submission" date="2017-09" db="EMBL/GenBank/DDBJ databases">
        <title>Depth-based differentiation of microbial function through sediment-hosted aquifers and enrichment of novel symbionts in the deep terrestrial subsurface.</title>
        <authorList>
            <person name="Probst A.J."/>
            <person name="Ladd B."/>
            <person name="Jarett J.K."/>
            <person name="Geller-Mcgrath D.E."/>
            <person name="Sieber C.M.K."/>
            <person name="Emerson J.B."/>
            <person name="Anantharaman K."/>
            <person name="Thomas B.C."/>
            <person name="Malmstrom R."/>
            <person name="Stieglmeier M."/>
            <person name="Klingl A."/>
            <person name="Woyke T."/>
            <person name="Ryan C.M."/>
            <person name="Banfield J.F."/>
        </authorList>
    </citation>
    <scope>NUCLEOTIDE SEQUENCE [LARGE SCALE GENOMIC DNA]</scope>
</reference>